<name>A0A399DZZ2_9DEIN</name>
<evidence type="ECO:0000313" key="2">
    <source>
        <dbReference type="EMBL" id="RIH76978.1"/>
    </source>
</evidence>
<organism evidence="2 3">
    <name type="scientific">Meiothermus taiwanensis</name>
    <dbReference type="NCBI Taxonomy" id="172827"/>
    <lineage>
        <taxon>Bacteria</taxon>
        <taxon>Thermotogati</taxon>
        <taxon>Deinococcota</taxon>
        <taxon>Deinococci</taxon>
        <taxon>Thermales</taxon>
        <taxon>Thermaceae</taxon>
        <taxon>Meiothermus</taxon>
    </lineage>
</organism>
<accession>A0A399DZZ2</accession>
<dbReference type="Proteomes" id="UP000266089">
    <property type="component" value="Unassembled WGS sequence"/>
</dbReference>
<protein>
    <submittedName>
        <fullName evidence="2">Uncharacterized protein</fullName>
    </submittedName>
</protein>
<dbReference type="KEGG" id="mtai:Mtai_v1c27530"/>
<sequence>MAGLSRMLELFFTGEEGQEPKTRKTAGHSKPKDGFPLGWALARLEPY</sequence>
<evidence type="ECO:0000256" key="1">
    <source>
        <dbReference type="SAM" id="MobiDB-lite"/>
    </source>
</evidence>
<evidence type="ECO:0000313" key="3">
    <source>
        <dbReference type="Proteomes" id="UP000266089"/>
    </source>
</evidence>
<gene>
    <name evidence="2" type="ORF">Mcate_01526</name>
</gene>
<dbReference type="EMBL" id="QWKX01000033">
    <property type="protein sequence ID" value="RIH76978.1"/>
    <property type="molecule type" value="Genomic_DNA"/>
</dbReference>
<feature type="region of interest" description="Disordered" evidence="1">
    <location>
        <begin position="13"/>
        <end position="34"/>
    </location>
</feature>
<proteinExistence type="predicted"/>
<comment type="caution">
    <text evidence="2">The sequence shown here is derived from an EMBL/GenBank/DDBJ whole genome shotgun (WGS) entry which is preliminary data.</text>
</comment>
<reference evidence="2 3" key="1">
    <citation type="submission" date="2018-08" db="EMBL/GenBank/DDBJ databases">
        <title>Meiothermus cateniformans JCM 15151 genome sequencing project.</title>
        <authorList>
            <person name="Da Costa M.S."/>
            <person name="Albuquerque L."/>
            <person name="Raposo P."/>
            <person name="Froufe H.J.C."/>
            <person name="Barroso C.S."/>
            <person name="Egas C."/>
        </authorList>
    </citation>
    <scope>NUCLEOTIDE SEQUENCE [LARGE SCALE GENOMIC DNA]</scope>
    <source>
        <strain evidence="2 3">JCM 15151</strain>
    </source>
</reference>
<dbReference type="AlphaFoldDB" id="A0A399DZZ2"/>